<protein>
    <submittedName>
        <fullName evidence="1">Uncharacterized protein</fullName>
    </submittedName>
</protein>
<dbReference type="EMBL" id="CAMGYJ010000005">
    <property type="protein sequence ID" value="CAI0410472.1"/>
    <property type="molecule type" value="Genomic_DNA"/>
</dbReference>
<organism evidence="1 2">
    <name type="scientific">Linum tenue</name>
    <dbReference type="NCBI Taxonomy" id="586396"/>
    <lineage>
        <taxon>Eukaryota</taxon>
        <taxon>Viridiplantae</taxon>
        <taxon>Streptophyta</taxon>
        <taxon>Embryophyta</taxon>
        <taxon>Tracheophyta</taxon>
        <taxon>Spermatophyta</taxon>
        <taxon>Magnoliopsida</taxon>
        <taxon>eudicotyledons</taxon>
        <taxon>Gunneridae</taxon>
        <taxon>Pentapetalae</taxon>
        <taxon>rosids</taxon>
        <taxon>fabids</taxon>
        <taxon>Malpighiales</taxon>
        <taxon>Linaceae</taxon>
        <taxon>Linum</taxon>
    </lineage>
</organism>
<name>A0AAV0JKK6_9ROSI</name>
<keyword evidence="2" id="KW-1185">Reference proteome</keyword>
<proteinExistence type="predicted"/>
<evidence type="ECO:0000313" key="2">
    <source>
        <dbReference type="Proteomes" id="UP001154282"/>
    </source>
</evidence>
<reference evidence="1" key="1">
    <citation type="submission" date="2022-08" db="EMBL/GenBank/DDBJ databases">
        <authorList>
            <person name="Gutierrez-Valencia J."/>
        </authorList>
    </citation>
    <scope>NUCLEOTIDE SEQUENCE</scope>
</reference>
<gene>
    <name evidence="1" type="ORF">LITE_LOCUS14786</name>
</gene>
<accession>A0AAV0JKK6</accession>
<dbReference type="Proteomes" id="UP001154282">
    <property type="component" value="Unassembled WGS sequence"/>
</dbReference>
<dbReference type="AlphaFoldDB" id="A0AAV0JKK6"/>
<feature type="non-terminal residue" evidence="1">
    <location>
        <position position="1"/>
    </location>
</feature>
<sequence length="157" mass="18212">KRLIRHHWKEFRCSLNEFCFQYPNNQSKENSELQFQYPKKKKWTRPVDRVRVRTKKRKKGSKSSSSSVSEFLFDGFLEPSPGIAHQLGAQSEHENAKLHLIQRAVAVHIPFLDHPGDLPVRQVLETQNGGVSSQALRRDHPFVLVHQQLEPIAELLN</sequence>
<comment type="caution">
    <text evidence="1">The sequence shown here is derived from an EMBL/GenBank/DDBJ whole genome shotgun (WGS) entry which is preliminary data.</text>
</comment>
<evidence type="ECO:0000313" key="1">
    <source>
        <dbReference type="EMBL" id="CAI0410472.1"/>
    </source>
</evidence>